<feature type="compositionally biased region" description="Basic residues" evidence="2">
    <location>
        <begin position="261"/>
        <end position="272"/>
    </location>
</feature>
<keyword evidence="4" id="KW-1185">Reference proteome</keyword>
<feature type="compositionally biased region" description="Acidic residues" evidence="2">
    <location>
        <begin position="1"/>
        <end position="10"/>
    </location>
</feature>
<feature type="region of interest" description="Disordered" evidence="2">
    <location>
        <begin position="118"/>
        <end position="146"/>
    </location>
</feature>
<feature type="compositionally biased region" description="Basic and acidic residues" evidence="2">
    <location>
        <begin position="11"/>
        <end position="26"/>
    </location>
</feature>
<accession>A0A2J8AJI8</accession>
<dbReference type="OrthoDB" id="6079689at2759"/>
<proteinExistence type="inferred from homology"/>
<evidence type="ECO:0000313" key="4">
    <source>
        <dbReference type="Proteomes" id="UP000236333"/>
    </source>
</evidence>
<dbReference type="AlphaFoldDB" id="A0A2J8AJI8"/>
<feature type="region of interest" description="Disordered" evidence="2">
    <location>
        <begin position="1"/>
        <end position="77"/>
    </location>
</feature>
<comment type="similarity">
    <text evidence="1">Belongs to the protein-tyrosine phosphatase family. Non-receptor class dual specificity subfamily.</text>
</comment>
<evidence type="ECO:0000256" key="2">
    <source>
        <dbReference type="SAM" id="MobiDB-lite"/>
    </source>
</evidence>
<feature type="region of interest" description="Disordered" evidence="2">
    <location>
        <begin position="245"/>
        <end position="301"/>
    </location>
</feature>
<dbReference type="Proteomes" id="UP000236333">
    <property type="component" value="Unassembled WGS sequence"/>
</dbReference>
<name>A0A2J8AJI8_9CHLO</name>
<protein>
    <submittedName>
        <fullName evidence="3">Dual specificity protein phosphatase 12</fullName>
    </submittedName>
</protein>
<evidence type="ECO:0000313" key="3">
    <source>
        <dbReference type="EMBL" id="PNH12686.1"/>
    </source>
</evidence>
<dbReference type="PANTHER" id="PTHR45848">
    <property type="entry name" value="DUAL SPECIFICITY PROTEIN PHOSPHATASE 12 FAMILY MEMBER"/>
    <property type="match status" value="1"/>
</dbReference>
<gene>
    <name evidence="3" type="ORF">TSOC_000384</name>
</gene>
<sequence>MQLQEGEGEGEGERSEGGSSDGDSRPGDGSPGRRAGLEEEGAAGAAARAAGGQGASTSKGSSAAGGPAPGRAQGKAPPRNFVAEYEAAAAAKGPATGPRVSYACRGCRSVLFTEADTEPHGDHERALFAASKPRKKGAGKHGNDAEGSSLCSMHFLRKPLAWMETCLEADGPQAGEGKLLCPTCSAKLGKWAAGAGAAGVQCSCSVRVPPPAYALLKARLDIVDTQLDIASAVQSTLKAYEEEGAAGGAAASSSDDGGMGTRKKRQKQKRNKAANFSSFRNKTFGVSQKQQRQGSEAVAEE</sequence>
<feature type="compositionally biased region" description="Low complexity" evidence="2">
    <location>
        <begin position="42"/>
        <end position="77"/>
    </location>
</feature>
<feature type="compositionally biased region" description="Polar residues" evidence="2">
    <location>
        <begin position="276"/>
        <end position="294"/>
    </location>
</feature>
<comment type="caution">
    <text evidence="3">The sequence shown here is derived from an EMBL/GenBank/DDBJ whole genome shotgun (WGS) entry which is preliminary data.</text>
</comment>
<organism evidence="3 4">
    <name type="scientific">Tetrabaena socialis</name>
    <dbReference type="NCBI Taxonomy" id="47790"/>
    <lineage>
        <taxon>Eukaryota</taxon>
        <taxon>Viridiplantae</taxon>
        <taxon>Chlorophyta</taxon>
        <taxon>core chlorophytes</taxon>
        <taxon>Chlorophyceae</taxon>
        <taxon>CS clade</taxon>
        <taxon>Chlamydomonadales</taxon>
        <taxon>Tetrabaenaceae</taxon>
        <taxon>Tetrabaena</taxon>
    </lineage>
</organism>
<evidence type="ECO:0000256" key="1">
    <source>
        <dbReference type="ARBA" id="ARBA00008601"/>
    </source>
</evidence>
<reference evidence="3 4" key="1">
    <citation type="journal article" date="2017" name="Mol. Biol. Evol.">
        <title>The 4-celled Tetrabaena socialis nuclear genome reveals the essential components for genetic control of cell number at the origin of multicellularity in the volvocine lineage.</title>
        <authorList>
            <person name="Featherston J."/>
            <person name="Arakaki Y."/>
            <person name="Hanschen E.R."/>
            <person name="Ferris P.J."/>
            <person name="Michod R.E."/>
            <person name="Olson B.J.S.C."/>
            <person name="Nozaki H."/>
            <person name="Durand P.M."/>
        </authorList>
    </citation>
    <scope>NUCLEOTIDE SEQUENCE [LARGE SCALE GENOMIC DNA]</scope>
    <source>
        <strain evidence="3 4">NIES-571</strain>
    </source>
</reference>
<dbReference type="EMBL" id="PGGS01000005">
    <property type="protein sequence ID" value="PNH12686.1"/>
    <property type="molecule type" value="Genomic_DNA"/>
</dbReference>